<reference evidence="2 3" key="1">
    <citation type="journal article" date="2016" name="Mol. Biol. Evol.">
        <title>Comparative Genomics of Early-Diverging Mushroom-Forming Fungi Provides Insights into the Origins of Lignocellulose Decay Capabilities.</title>
        <authorList>
            <person name="Nagy L.G."/>
            <person name="Riley R."/>
            <person name="Tritt A."/>
            <person name="Adam C."/>
            <person name="Daum C."/>
            <person name="Floudas D."/>
            <person name="Sun H."/>
            <person name="Yadav J.S."/>
            <person name="Pangilinan J."/>
            <person name="Larsson K.H."/>
            <person name="Matsuura K."/>
            <person name="Barry K."/>
            <person name="Labutti K."/>
            <person name="Kuo R."/>
            <person name="Ohm R.A."/>
            <person name="Bhattacharya S.S."/>
            <person name="Shirouzu T."/>
            <person name="Yoshinaga Y."/>
            <person name="Martin F.M."/>
            <person name="Grigoriev I.V."/>
            <person name="Hibbett D.S."/>
        </authorList>
    </citation>
    <scope>NUCLEOTIDE SEQUENCE [LARGE SCALE GENOMIC DNA]</scope>
    <source>
        <strain evidence="2 3">HHB12733</strain>
    </source>
</reference>
<evidence type="ECO:0000313" key="2">
    <source>
        <dbReference type="EMBL" id="KZT60571.1"/>
    </source>
</evidence>
<keyword evidence="1" id="KW-0732">Signal</keyword>
<feature type="chain" id="PRO_5007859283" evidence="1">
    <location>
        <begin position="21"/>
        <end position="152"/>
    </location>
</feature>
<dbReference type="Proteomes" id="UP000076842">
    <property type="component" value="Unassembled WGS sequence"/>
</dbReference>
<sequence>MFPRPRTLLAALALPLLALAQSLSKGPGGSLNNPTFNQTLVTCETILFPVNITGIPYNVAAVTLNLVGDGRVPPSYNFDGDLFIPYNGTVIEQISFPSEFSSGVAQSGHYYLEVNEYSINCTTKATYTYTLQGQVNIVSNGFDPSKCDTASA</sequence>
<name>A0A165IH65_9BASI</name>
<feature type="signal peptide" evidence="1">
    <location>
        <begin position="1"/>
        <end position="20"/>
    </location>
</feature>
<organism evidence="2 3">
    <name type="scientific">Calocera cornea HHB12733</name>
    <dbReference type="NCBI Taxonomy" id="1353952"/>
    <lineage>
        <taxon>Eukaryota</taxon>
        <taxon>Fungi</taxon>
        <taxon>Dikarya</taxon>
        <taxon>Basidiomycota</taxon>
        <taxon>Agaricomycotina</taxon>
        <taxon>Dacrymycetes</taxon>
        <taxon>Dacrymycetales</taxon>
        <taxon>Dacrymycetaceae</taxon>
        <taxon>Calocera</taxon>
    </lineage>
</organism>
<dbReference type="EMBL" id="KV423930">
    <property type="protein sequence ID" value="KZT60571.1"/>
    <property type="molecule type" value="Genomic_DNA"/>
</dbReference>
<gene>
    <name evidence="2" type="ORF">CALCODRAFT_492366</name>
</gene>
<proteinExistence type="predicted"/>
<protein>
    <submittedName>
        <fullName evidence="2">Uncharacterized protein</fullName>
    </submittedName>
</protein>
<dbReference type="InParanoid" id="A0A165IH65"/>
<dbReference type="AlphaFoldDB" id="A0A165IH65"/>
<accession>A0A165IH65</accession>
<keyword evidence="3" id="KW-1185">Reference proteome</keyword>
<evidence type="ECO:0000313" key="3">
    <source>
        <dbReference type="Proteomes" id="UP000076842"/>
    </source>
</evidence>
<evidence type="ECO:0000256" key="1">
    <source>
        <dbReference type="SAM" id="SignalP"/>
    </source>
</evidence>